<dbReference type="PANTHER" id="PTHR43065">
    <property type="entry name" value="SENSOR HISTIDINE KINASE"/>
    <property type="match status" value="1"/>
</dbReference>
<dbReference type="SUPFAM" id="SSF47384">
    <property type="entry name" value="Homodimeric domain of signal transducing histidine kinase"/>
    <property type="match status" value="1"/>
</dbReference>
<evidence type="ECO:0000259" key="5">
    <source>
        <dbReference type="PROSITE" id="PS50109"/>
    </source>
</evidence>
<dbReference type="CDD" id="cd00082">
    <property type="entry name" value="HisKA"/>
    <property type="match status" value="1"/>
</dbReference>
<dbReference type="InterPro" id="IPR003594">
    <property type="entry name" value="HATPase_dom"/>
</dbReference>
<reference evidence="6" key="2">
    <citation type="submission" date="2022-10" db="EMBL/GenBank/DDBJ databases">
        <authorList>
            <person name="Aronson H.S."/>
        </authorList>
    </citation>
    <scope>NUCLEOTIDE SEQUENCE</scope>
    <source>
        <strain evidence="6">RS19-109</strain>
    </source>
</reference>
<dbReference type="SMART" id="SM00387">
    <property type="entry name" value="HATPase_c"/>
    <property type="match status" value="1"/>
</dbReference>
<feature type="domain" description="Histidine kinase" evidence="5">
    <location>
        <begin position="152"/>
        <end position="363"/>
    </location>
</feature>
<keyword evidence="6" id="KW-0418">Kinase</keyword>
<comment type="caution">
    <text evidence="6">The sequence shown here is derived from an EMBL/GenBank/DDBJ whole genome shotgun (WGS) entry which is preliminary data.</text>
</comment>
<reference evidence="6" key="1">
    <citation type="journal article" date="2022" name="bioRxiv">
        <title>Thiovibrio frasassiensisgen. nov., sp. nov., an autotrophic, elemental sulfur disproportionating bacterium isolated from sulfidic karst sediment, and proposal of Thiovibrionaceae fam. nov.</title>
        <authorList>
            <person name="Aronson H."/>
            <person name="Thomas C."/>
            <person name="Bhattacharyya M."/>
            <person name="Eckstein S."/>
            <person name="Jensen S."/>
            <person name="Barco R."/>
            <person name="Macalady J."/>
            <person name="Amend J."/>
        </authorList>
    </citation>
    <scope>NUCLEOTIDE SEQUENCE</scope>
    <source>
        <strain evidence="6">RS19-109</strain>
    </source>
</reference>
<evidence type="ECO:0000256" key="2">
    <source>
        <dbReference type="ARBA" id="ARBA00012438"/>
    </source>
</evidence>
<dbReference type="InterPro" id="IPR036097">
    <property type="entry name" value="HisK_dim/P_sf"/>
</dbReference>
<dbReference type="InterPro" id="IPR005467">
    <property type="entry name" value="His_kinase_dom"/>
</dbReference>
<dbReference type="Pfam" id="PF00512">
    <property type="entry name" value="HisKA"/>
    <property type="match status" value="1"/>
</dbReference>
<evidence type="ECO:0000256" key="1">
    <source>
        <dbReference type="ARBA" id="ARBA00000085"/>
    </source>
</evidence>
<dbReference type="SMART" id="SM00388">
    <property type="entry name" value="HisKA"/>
    <property type="match status" value="1"/>
</dbReference>
<dbReference type="GO" id="GO:0000155">
    <property type="term" value="F:phosphorelay sensor kinase activity"/>
    <property type="evidence" value="ECO:0007669"/>
    <property type="project" value="InterPro"/>
</dbReference>
<dbReference type="PANTHER" id="PTHR43065:SF42">
    <property type="entry name" value="TWO-COMPONENT SENSOR PPRA"/>
    <property type="match status" value="1"/>
</dbReference>
<protein>
    <recommendedName>
        <fullName evidence="2">histidine kinase</fullName>
        <ecNumber evidence="2">2.7.13.3</ecNumber>
    </recommendedName>
</protein>
<keyword evidence="6" id="KW-0808">Transferase</keyword>
<comment type="catalytic activity">
    <reaction evidence="1">
        <text>ATP + protein L-histidine = ADP + protein N-phospho-L-histidine.</text>
        <dbReference type="EC" id="2.7.13.3"/>
    </reaction>
</comment>
<organism evidence="6 7">
    <name type="scientific">Thiovibrio frasassiensis</name>
    <dbReference type="NCBI Taxonomy" id="2984131"/>
    <lineage>
        <taxon>Bacteria</taxon>
        <taxon>Pseudomonadati</taxon>
        <taxon>Thermodesulfobacteriota</taxon>
        <taxon>Desulfobulbia</taxon>
        <taxon>Desulfobulbales</taxon>
        <taxon>Thiovibrionaceae</taxon>
        <taxon>Thiovibrio</taxon>
    </lineage>
</organism>
<dbReference type="InterPro" id="IPR004358">
    <property type="entry name" value="Sig_transdc_His_kin-like_C"/>
</dbReference>
<dbReference type="InterPro" id="IPR036890">
    <property type="entry name" value="HATPase_C_sf"/>
</dbReference>
<accession>A0A9X4RK40</accession>
<sequence length="387" mass="43160">MIKALFHRLLPSRNRPPSLLEESFCKSSCIFTDVLRDIDTGLIILDTTEKKVFFKNGHAVKILEPLHAAQDYEGLAALLCSDLDPLQQPGRTRSRQTIIHYEHRVLGYTVYKIPGDQRHISIFIQDITDRHRLAAIDEATEMMNNIGCLFSGIRHEIGNPLNSIKMALTVLQNNIKKYSPEEIDVYFNRISGEISKMETLLKSLKNFSMFETPRTSDVDLAMFFDNLMQLLGADIQAKKVAVRIDIAPDAKQIMVDPRALQHVTMNLLANAVDAMTETPKPQLLVRSQSRGNVILLSITDNGCGMSEELARDVFKPFFTTKPHGTGLGLVISKKMLTQMHCGIELVSEKGIGTTFHLTLPKSASKAPRGDAAIGRSRENARPSAFAC</sequence>
<evidence type="ECO:0000313" key="7">
    <source>
        <dbReference type="Proteomes" id="UP001154240"/>
    </source>
</evidence>
<dbReference type="InterPro" id="IPR003661">
    <property type="entry name" value="HisK_dim/P_dom"/>
</dbReference>
<dbReference type="RefSeq" id="WP_307631662.1">
    <property type="nucleotide sequence ID" value="NZ_JAPHEH010000001.1"/>
</dbReference>
<evidence type="ECO:0000313" key="6">
    <source>
        <dbReference type="EMBL" id="MDG4474681.1"/>
    </source>
</evidence>
<dbReference type="Gene3D" id="1.10.287.130">
    <property type="match status" value="1"/>
</dbReference>
<feature type="region of interest" description="Disordered" evidence="4">
    <location>
        <begin position="362"/>
        <end position="382"/>
    </location>
</feature>
<dbReference type="EC" id="2.7.13.3" evidence="2"/>
<evidence type="ECO:0000256" key="3">
    <source>
        <dbReference type="ARBA" id="ARBA00022553"/>
    </source>
</evidence>
<keyword evidence="7" id="KW-1185">Reference proteome</keyword>
<dbReference type="AlphaFoldDB" id="A0A9X4RK40"/>
<dbReference type="Gene3D" id="3.30.565.10">
    <property type="entry name" value="Histidine kinase-like ATPase, C-terminal domain"/>
    <property type="match status" value="1"/>
</dbReference>
<name>A0A9X4RK40_9BACT</name>
<dbReference type="EMBL" id="JAPHEH010000001">
    <property type="protein sequence ID" value="MDG4474681.1"/>
    <property type="molecule type" value="Genomic_DNA"/>
</dbReference>
<gene>
    <name evidence="6" type="ORF">OLX77_00725</name>
</gene>
<keyword evidence="3" id="KW-0597">Phosphoprotein</keyword>
<proteinExistence type="predicted"/>
<dbReference type="SUPFAM" id="SSF55874">
    <property type="entry name" value="ATPase domain of HSP90 chaperone/DNA topoisomerase II/histidine kinase"/>
    <property type="match status" value="1"/>
</dbReference>
<dbReference type="Pfam" id="PF02518">
    <property type="entry name" value="HATPase_c"/>
    <property type="match status" value="1"/>
</dbReference>
<dbReference type="PRINTS" id="PR00344">
    <property type="entry name" value="BCTRLSENSOR"/>
</dbReference>
<evidence type="ECO:0000256" key="4">
    <source>
        <dbReference type="SAM" id="MobiDB-lite"/>
    </source>
</evidence>
<dbReference type="Proteomes" id="UP001154240">
    <property type="component" value="Unassembled WGS sequence"/>
</dbReference>
<dbReference type="PROSITE" id="PS50109">
    <property type="entry name" value="HIS_KIN"/>
    <property type="match status" value="1"/>
</dbReference>